<organism evidence="2 3">
    <name type="scientific">Sphingomonas ginsenosidimutans</name>
    <dbReference type="NCBI Taxonomy" id="862134"/>
    <lineage>
        <taxon>Bacteria</taxon>
        <taxon>Pseudomonadati</taxon>
        <taxon>Pseudomonadota</taxon>
        <taxon>Alphaproteobacteria</taxon>
        <taxon>Sphingomonadales</taxon>
        <taxon>Sphingomonadaceae</taxon>
        <taxon>Sphingomonas</taxon>
    </lineage>
</organism>
<reference evidence="2 3" key="1">
    <citation type="submission" date="2017-09" db="EMBL/GenBank/DDBJ databases">
        <title>Sphingomonas ginsenosidimutans KACC 14949, whole genome shotgun sequence.</title>
        <authorList>
            <person name="Feng G."/>
            <person name="Zhu H."/>
        </authorList>
    </citation>
    <scope>NUCLEOTIDE SEQUENCE [LARGE SCALE GENOMIC DNA]</scope>
    <source>
        <strain evidence="2 3">KACC 14949</strain>
    </source>
</reference>
<keyword evidence="3" id="KW-1185">Reference proteome</keyword>
<dbReference type="Proteomes" id="UP000218784">
    <property type="component" value="Unassembled WGS sequence"/>
</dbReference>
<protein>
    <recommendedName>
        <fullName evidence="1">SHOCT domain-containing protein</fullName>
    </recommendedName>
</protein>
<dbReference type="Pfam" id="PF09851">
    <property type="entry name" value="SHOCT"/>
    <property type="match status" value="1"/>
</dbReference>
<evidence type="ECO:0000313" key="3">
    <source>
        <dbReference type="Proteomes" id="UP000218784"/>
    </source>
</evidence>
<accession>A0A2A4HWG8</accession>
<sequence length="155" mass="17061">MIAAMGELKMQAPEGELKGSGVTVWVEGDAILIKYSVMYYGFLGTKRVPVENIKAITWNEPGVWIAGWLELSILGEKAPNPNASPNVQNQNRLKFGDADRDRFAALKDWIESKMVRPEAVAGSSVADEIEKLANLRDRGILSEAEFATQKARLLA</sequence>
<proteinExistence type="predicted"/>
<gene>
    <name evidence="2" type="ORF">COA17_11175</name>
</gene>
<comment type="caution">
    <text evidence="2">The sequence shown here is derived from an EMBL/GenBank/DDBJ whole genome shotgun (WGS) entry which is preliminary data.</text>
</comment>
<feature type="domain" description="SHOCT" evidence="1">
    <location>
        <begin position="127"/>
        <end position="154"/>
    </location>
</feature>
<dbReference type="EMBL" id="NWVD01000004">
    <property type="protein sequence ID" value="PCG08710.1"/>
    <property type="molecule type" value="Genomic_DNA"/>
</dbReference>
<evidence type="ECO:0000259" key="1">
    <source>
        <dbReference type="Pfam" id="PF09851"/>
    </source>
</evidence>
<name>A0A2A4HWG8_9SPHN</name>
<evidence type="ECO:0000313" key="2">
    <source>
        <dbReference type="EMBL" id="PCG08710.1"/>
    </source>
</evidence>
<dbReference type="AlphaFoldDB" id="A0A2A4HWG8"/>
<dbReference type="InterPro" id="IPR018649">
    <property type="entry name" value="SHOCT"/>
</dbReference>